<dbReference type="InterPro" id="IPR036513">
    <property type="entry name" value="STAS_dom_sf"/>
</dbReference>
<evidence type="ECO:0000313" key="5">
    <source>
        <dbReference type="Proteomes" id="UP001601627"/>
    </source>
</evidence>
<evidence type="ECO:0000313" key="4">
    <source>
        <dbReference type="EMBL" id="MFF1278014.1"/>
    </source>
</evidence>
<reference evidence="4 5" key="1">
    <citation type="submission" date="2024-09" db="EMBL/GenBank/DDBJ databases">
        <title>The Natural Products Discovery Center: Release of the First 8490 Sequenced Strains for Exploring Actinobacteria Biosynthetic Diversity.</title>
        <authorList>
            <person name="Kalkreuter E."/>
            <person name="Kautsar S.A."/>
            <person name="Yang D."/>
            <person name="Bader C.D."/>
            <person name="Teijaro C.N."/>
            <person name="Fluegel L."/>
            <person name="Davis C.M."/>
            <person name="Simpson J.R."/>
            <person name="Lauterbach L."/>
            <person name="Steele A.D."/>
            <person name="Gui C."/>
            <person name="Meng S."/>
            <person name="Li G."/>
            <person name="Viehrig K."/>
            <person name="Ye F."/>
            <person name="Su P."/>
            <person name="Kiefer A.F."/>
            <person name="Nichols A."/>
            <person name="Cepeda A.J."/>
            <person name="Yan W."/>
            <person name="Fan B."/>
            <person name="Jiang Y."/>
            <person name="Adhikari A."/>
            <person name="Zheng C.-J."/>
            <person name="Schuster L."/>
            <person name="Cowan T.M."/>
            <person name="Smanski M.J."/>
            <person name="Chevrette M.G."/>
            <person name="De Carvalho L.P.S."/>
            <person name="Shen B."/>
        </authorList>
    </citation>
    <scope>NUCLEOTIDE SEQUENCE [LARGE SCALE GENOMIC DNA]</scope>
    <source>
        <strain evidence="4 5">NPDC058328</strain>
    </source>
</reference>
<comment type="caution">
    <text evidence="4">The sequence shown here is derived from an EMBL/GenBank/DDBJ whole genome shotgun (WGS) entry which is preliminary data.</text>
</comment>
<evidence type="ECO:0000259" key="3">
    <source>
        <dbReference type="PROSITE" id="PS50801"/>
    </source>
</evidence>
<sequence>MTPTEHADRPNHLSAEHHVIDGVRVMTLRGEIDHDVQEVLREALLGEGGTMPARIVADLSGVTFMDSSGVNVFIAAHLQTTEAEGWLRIAGARHAVLRVLQATGVDTFIPCHPSVEQALTD</sequence>
<dbReference type="SUPFAM" id="SSF52091">
    <property type="entry name" value="SpoIIaa-like"/>
    <property type="match status" value="1"/>
</dbReference>
<dbReference type="PANTHER" id="PTHR33495">
    <property type="entry name" value="ANTI-SIGMA FACTOR ANTAGONIST TM_1081-RELATED-RELATED"/>
    <property type="match status" value="1"/>
</dbReference>
<dbReference type="InterPro" id="IPR003658">
    <property type="entry name" value="Anti-sigma_ant"/>
</dbReference>
<protein>
    <recommendedName>
        <fullName evidence="2">Anti-sigma factor antagonist</fullName>
    </recommendedName>
</protein>
<evidence type="ECO:0000256" key="1">
    <source>
        <dbReference type="ARBA" id="ARBA00009013"/>
    </source>
</evidence>
<dbReference type="RefSeq" id="WP_388240207.1">
    <property type="nucleotide sequence ID" value="NZ_JBHVZQ010000047.1"/>
</dbReference>
<dbReference type="Gene3D" id="3.30.750.24">
    <property type="entry name" value="STAS domain"/>
    <property type="match status" value="1"/>
</dbReference>
<dbReference type="CDD" id="cd07043">
    <property type="entry name" value="STAS_anti-anti-sigma_factors"/>
    <property type="match status" value="1"/>
</dbReference>
<evidence type="ECO:0000256" key="2">
    <source>
        <dbReference type="RuleBase" id="RU003749"/>
    </source>
</evidence>
<proteinExistence type="inferred from homology"/>
<dbReference type="NCBIfam" id="TIGR00377">
    <property type="entry name" value="ant_ant_sig"/>
    <property type="match status" value="1"/>
</dbReference>
<name>A0ABW6QFL1_9ACTN</name>
<organism evidence="4 5">
    <name type="scientific">Streptomyces marokkonensis</name>
    <dbReference type="NCBI Taxonomy" id="324855"/>
    <lineage>
        <taxon>Bacteria</taxon>
        <taxon>Bacillati</taxon>
        <taxon>Actinomycetota</taxon>
        <taxon>Actinomycetes</taxon>
        <taxon>Kitasatosporales</taxon>
        <taxon>Streptomycetaceae</taxon>
        <taxon>Streptomyces</taxon>
    </lineage>
</organism>
<dbReference type="Proteomes" id="UP001601627">
    <property type="component" value="Unassembled WGS sequence"/>
</dbReference>
<dbReference type="Pfam" id="PF01740">
    <property type="entry name" value="STAS"/>
    <property type="match status" value="1"/>
</dbReference>
<dbReference type="PANTHER" id="PTHR33495:SF2">
    <property type="entry name" value="ANTI-SIGMA FACTOR ANTAGONIST TM_1081-RELATED"/>
    <property type="match status" value="1"/>
</dbReference>
<feature type="domain" description="STAS" evidence="3">
    <location>
        <begin position="13"/>
        <end position="121"/>
    </location>
</feature>
<keyword evidence="5" id="KW-1185">Reference proteome</keyword>
<accession>A0ABW6QFL1</accession>
<dbReference type="InterPro" id="IPR002645">
    <property type="entry name" value="STAS_dom"/>
</dbReference>
<comment type="similarity">
    <text evidence="1 2">Belongs to the anti-sigma-factor antagonist family.</text>
</comment>
<dbReference type="PROSITE" id="PS50801">
    <property type="entry name" value="STAS"/>
    <property type="match status" value="1"/>
</dbReference>
<gene>
    <name evidence="4" type="ORF">ACFVZC_32210</name>
</gene>
<dbReference type="EMBL" id="JBHVZQ010000047">
    <property type="protein sequence ID" value="MFF1278014.1"/>
    <property type="molecule type" value="Genomic_DNA"/>
</dbReference>